<proteinExistence type="predicted"/>
<sequence>MLLDAYKGLIEQLIPAYDSEDFDNVFQMMTDGEDGPTKLQIKMELHRLMTPCRQAVDLRGRVKGECRPYELHGIQHWLDDVAINTYHKRINAYGGKFRVGLYEALMNTRNNFRVMHQQGKLQPSPVPDVAVSQRDTQFDAPLIRFGHYLTRNENRLKIATPVTLELPLGQMIHGFTADLSYSGARFKVPAAFNYHLGMDITARFPKLADVLNDDKLNQGVAYRILGVDENPDNDSYKWLRLKVVGDNQILRTAIDHSLHRSQSRLRQNHDDKVIQVRTRGYEHCFLKHSGAMPLFFAGSELKYSLLTQHNRHLWERWHDERNQPMLNHLLSEPRIASLGKSGLKQSSTLIYGFSHQHDNKTYFYSAAIPEMDSEQRRLFWHIGAQRDSWQVMRLTLQSIEKDDLDWLKDIAPDMAEQLSTLTHIGLLQDLTNPLSRQDYRLSVKPSLPGKALQAFRHPRNPVASARAIYFDPKPQRSEDRYLFETPVEFQLDDQPIQPAVSIDFSTRGLNLRLPAPVVAKRGDDVAISFPQLQKLDRNAPLYNIPYKIVRISPDHCNIQLTTGSGAQAAKSEHFLRKLIQHNENRLVIEEEQLPQGELLMAMHKLLLTRLCSIPYFAEKVDHKVRLKAIGCNFPPPPLIRLFHQTTGGNGYSLEPLFRNRIKRMLAETMRPVEIRQPHIHELYLHIERDGDKLLRLKSKLLDEFDSVDDRIQFIKQARHYGEFMAVRVTAVPVLSPMTALIGKELGELARLTLHRARALEEELSALIGCGELLDITDEVLIRLEIQ</sequence>
<dbReference type="PATRIC" id="fig|320778.3.peg.3776"/>
<dbReference type="Proteomes" id="UP000035909">
    <property type="component" value="Unassembled WGS sequence"/>
</dbReference>
<accession>A0A0J1H7F8</accession>
<keyword evidence="3" id="KW-1185">Reference proteome</keyword>
<protein>
    <submittedName>
        <fullName evidence="2">Pilus assembly protein PilZ</fullName>
    </submittedName>
</protein>
<gene>
    <name evidence="2" type="ORF">ABT57_17355</name>
</gene>
<feature type="domain" description="PilZ" evidence="1">
    <location>
        <begin position="150"/>
        <end position="240"/>
    </location>
</feature>
<feature type="domain" description="PilZ" evidence="1">
    <location>
        <begin position="475"/>
        <end position="575"/>
    </location>
</feature>
<organism evidence="2 3">
    <name type="scientific">Photobacterium ganghwense</name>
    <dbReference type="NCBI Taxonomy" id="320778"/>
    <lineage>
        <taxon>Bacteria</taxon>
        <taxon>Pseudomonadati</taxon>
        <taxon>Pseudomonadota</taxon>
        <taxon>Gammaproteobacteria</taxon>
        <taxon>Vibrionales</taxon>
        <taxon>Vibrionaceae</taxon>
        <taxon>Photobacterium</taxon>
    </lineage>
</organism>
<dbReference type="Pfam" id="PF07238">
    <property type="entry name" value="PilZ"/>
    <property type="match status" value="2"/>
</dbReference>
<name>A0A0J1H7F8_9GAMM</name>
<dbReference type="OrthoDB" id="6208912at2"/>
<dbReference type="STRING" id="320778.ABT57_17355"/>
<dbReference type="AlphaFoldDB" id="A0A0J1H7F8"/>
<dbReference type="EMBL" id="LDOU01000016">
    <property type="protein sequence ID" value="KLV07653.1"/>
    <property type="molecule type" value="Genomic_DNA"/>
</dbReference>
<dbReference type="InterPro" id="IPR009875">
    <property type="entry name" value="PilZ_domain"/>
</dbReference>
<dbReference type="GO" id="GO:0035438">
    <property type="term" value="F:cyclic-di-GMP binding"/>
    <property type="evidence" value="ECO:0007669"/>
    <property type="project" value="InterPro"/>
</dbReference>
<dbReference type="Gene3D" id="2.40.10.220">
    <property type="entry name" value="predicted glycosyltransferase like domains"/>
    <property type="match status" value="1"/>
</dbReference>
<evidence type="ECO:0000259" key="1">
    <source>
        <dbReference type="Pfam" id="PF07238"/>
    </source>
</evidence>
<dbReference type="RefSeq" id="WP_047886524.1">
    <property type="nucleotide sequence ID" value="NZ_CP071325.1"/>
</dbReference>
<dbReference type="SUPFAM" id="SSF141371">
    <property type="entry name" value="PilZ domain-like"/>
    <property type="match status" value="1"/>
</dbReference>
<evidence type="ECO:0000313" key="2">
    <source>
        <dbReference type="EMBL" id="KLV07653.1"/>
    </source>
</evidence>
<evidence type="ECO:0000313" key="3">
    <source>
        <dbReference type="Proteomes" id="UP000035909"/>
    </source>
</evidence>
<reference evidence="2 3" key="1">
    <citation type="submission" date="2015-05" db="EMBL/GenBank/DDBJ databases">
        <title>Photobacterium galathea sp. nov.</title>
        <authorList>
            <person name="Machado H."/>
            <person name="Gram L."/>
        </authorList>
    </citation>
    <scope>NUCLEOTIDE SEQUENCE [LARGE SCALE GENOMIC DNA]</scope>
    <source>
        <strain evidence="2 3">DSM 22954</strain>
    </source>
</reference>
<comment type="caution">
    <text evidence="2">The sequence shown here is derived from an EMBL/GenBank/DDBJ whole genome shotgun (WGS) entry which is preliminary data.</text>
</comment>